<evidence type="ECO:0000313" key="3">
    <source>
        <dbReference type="Proteomes" id="UP000799778"/>
    </source>
</evidence>
<dbReference type="RefSeq" id="XP_033379342.1">
    <property type="nucleotide sequence ID" value="XM_033529166.1"/>
</dbReference>
<evidence type="ECO:0000313" key="2">
    <source>
        <dbReference type="EMBL" id="KAF2011003.1"/>
    </source>
</evidence>
<reference evidence="2" key="1">
    <citation type="journal article" date="2020" name="Stud. Mycol.">
        <title>101 Dothideomycetes genomes: a test case for predicting lifestyles and emergence of pathogens.</title>
        <authorList>
            <person name="Haridas S."/>
            <person name="Albert R."/>
            <person name="Binder M."/>
            <person name="Bloem J."/>
            <person name="Labutti K."/>
            <person name="Salamov A."/>
            <person name="Andreopoulos B."/>
            <person name="Baker S."/>
            <person name="Barry K."/>
            <person name="Bills G."/>
            <person name="Bluhm B."/>
            <person name="Cannon C."/>
            <person name="Castanera R."/>
            <person name="Culley D."/>
            <person name="Daum C."/>
            <person name="Ezra D."/>
            <person name="Gonzalez J."/>
            <person name="Henrissat B."/>
            <person name="Kuo A."/>
            <person name="Liang C."/>
            <person name="Lipzen A."/>
            <person name="Lutzoni F."/>
            <person name="Magnuson J."/>
            <person name="Mondo S."/>
            <person name="Nolan M."/>
            <person name="Ohm R."/>
            <person name="Pangilinan J."/>
            <person name="Park H.-J."/>
            <person name="Ramirez L."/>
            <person name="Alfaro M."/>
            <person name="Sun H."/>
            <person name="Tritt A."/>
            <person name="Yoshinaga Y."/>
            <person name="Zwiers L.-H."/>
            <person name="Turgeon B."/>
            <person name="Goodwin S."/>
            <person name="Spatafora J."/>
            <person name="Crous P."/>
            <person name="Grigoriev I."/>
        </authorList>
    </citation>
    <scope>NUCLEOTIDE SEQUENCE</scope>
    <source>
        <strain evidence="2">CBS 175.79</strain>
    </source>
</reference>
<accession>A0A6A5XDQ6</accession>
<sequence>MVTTVAITEAWWRRLLIETIELATYAYPKYSRLQRPLIRKVLIFRVPSASRSQLTGFFRISSEGPVAYLHKQAAHAARSKDKKEPQYYTKASATVEESFRFHLLRNTSHYKSNRTEGHAVSGSGSRSLEQEVMQRAARAPGTQSQKLYSGLLAQIVAKEMKMGRQ</sequence>
<keyword evidence="3" id="KW-1185">Reference proteome</keyword>
<evidence type="ECO:0000256" key="1">
    <source>
        <dbReference type="SAM" id="MobiDB-lite"/>
    </source>
</evidence>
<gene>
    <name evidence="2" type="ORF">BU24DRAFT_427207</name>
</gene>
<dbReference type="Proteomes" id="UP000799778">
    <property type="component" value="Unassembled WGS sequence"/>
</dbReference>
<dbReference type="GeneID" id="54286563"/>
<protein>
    <submittedName>
        <fullName evidence="2">Uncharacterized protein</fullName>
    </submittedName>
</protein>
<proteinExistence type="predicted"/>
<name>A0A6A5XDQ6_9PLEO</name>
<feature type="region of interest" description="Disordered" evidence="1">
    <location>
        <begin position="112"/>
        <end position="132"/>
    </location>
</feature>
<dbReference type="EMBL" id="ML978075">
    <property type="protein sequence ID" value="KAF2011003.1"/>
    <property type="molecule type" value="Genomic_DNA"/>
</dbReference>
<organism evidence="2 3">
    <name type="scientific">Aaosphaeria arxii CBS 175.79</name>
    <dbReference type="NCBI Taxonomy" id="1450172"/>
    <lineage>
        <taxon>Eukaryota</taxon>
        <taxon>Fungi</taxon>
        <taxon>Dikarya</taxon>
        <taxon>Ascomycota</taxon>
        <taxon>Pezizomycotina</taxon>
        <taxon>Dothideomycetes</taxon>
        <taxon>Pleosporomycetidae</taxon>
        <taxon>Pleosporales</taxon>
        <taxon>Pleosporales incertae sedis</taxon>
        <taxon>Aaosphaeria</taxon>
    </lineage>
</organism>
<dbReference type="AlphaFoldDB" id="A0A6A5XDQ6"/>